<dbReference type="InterPro" id="IPR052387">
    <property type="entry name" value="Fibrocystin"/>
</dbReference>
<organism evidence="2">
    <name type="scientific">Aquarana catesbeiana</name>
    <name type="common">American bullfrog</name>
    <name type="synonym">Rana catesbeiana</name>
    <dbReference type="NCBI Taxonomy" id="8400"/>
    <lineage>
        <taxon>Eukaryota</taxon>
        <taxon>Metazoa</taxon>
        <taxon>Chordata</taxon>
        <taxon>Craniata</taxon>
        <taxon>Vertebrata</taxon>
        <taxon>Euteleostomi</taxon>
        <taxon>Amphibia</taxon>
        <taxon>Batrachia</taxon>
        <taxon>Anura</taxon>
        <taxon>Neobatrachia</taxon>
        <taxon>Ranoidea</taxon>
        <taxon>Ranidae</taxon>
        <taxon>Aquarana</taxon>
    </lineage>
</organism>
<dbReference type="AlphaFoldDB" id="A0A2G9SAP9"/>
<evidence type="ECO:0000313" key="2">
    <source>
        <dbReference type="EMBL" id="PIO36533.1"/>
    </source>
</evidence>
<dbReference type="OrthoDB" id="120976at2759"/>
<sequence length="285" mass="31788">MNFDRPNCAAIAVTSIAGLCSDRCGGWSARFNGIQYFNVPNKAGFRWEHEVVLTDMDGTLTGKTGAKVVPASGLLDPSQCSQRSDWSAGFPGFVCNSTVSFHRLAFNNPSPSSLLWKDVIISNSFGLSVVPCLPKRLTHPNGWMALLPNANSFNWYFRNVDFITNISYTSTFYGFKSEDYVMISHNLTQQPDMFQIIDVRNGSTELLTYNNNTNGDWYFNDNTTTLTYLVSGKRKIRRRAVAGMLDTALSNTNVNLLVYQCYFKNCIPPPPPPPPTKAPTPSKYE</sequence>
<dbReference type="PANTHER" id="PTHR46769:SF3">
    <property type="entry name" value="FIBROCYSTIN-L"/>
    <property type="match status" value="1"/>
</dbReference>
<proteinExistence type="predicted"/>
<name>A0A2G9SAP9_AQUCT</name>
<gene>
    <name evidence="2" type="ORF">AB205_0037790</name>
</gene>
<evidence type="ECO:0000256" key="1">
    <source>
        <dbReference type="ARBA" id="ARBA00022729"/>
    </source>
</evidence>
<keyword evidence="1" id="KW-0732">Signal</keyword>
<reference evidence="2" key="1">
    <citation type="submission" date="2017-08" db="EMBL/GenBank/DDBJ databases">
        <title>Assembly of the North American Bullfrog Genome.</title>
        <authorList>
            <person name="Warren R.L."/>
            <person name="Vandervalk B.P."/>
            <person name="Kucuk E."/>
            <person name="Birol I."/>
            <person name="Helbing C."/>
            <person name="Pandoh P."/>
            <person name="Behsaz B."/>
            <person name="Mohamadi H."/>
            <person name="Chu J."/>
            <person name="Jackman S."/>
            <person name="Hammond S.A."/>
            <person name="Veldhoen N."/>
            <person name="Kirk H."/>
            <person name="Zhao Y."/>
            <person name="Coope R."/>
            <person name="Pleasance S."/>
            <person name="Moore R."/>
            <person name="Holt R."/>
        </authorList>
    </citation>
    <scope>NUCLEOTIDE SEQUENCE</scope>
    <source>
        <strain evidence="2">Bruno</strain>
        <tissue evidence="2">Liver</tissue>
    </source>
</reference>
<dbReference type="PANTHER" id="PTHR46769">
    <property type="entry name" value="POLYCYSTIC KIDNEY AND HEPATIC DISEASE 1 (AUTOSOMAL RECESSIVE)-LIKE 1"/>
    <property type="match status" value="1"/>
</dbReference>
<dbReference type="EMBL" id="KV925958">
    <property type="protein sequence ID" value="PIO36533.1"/>
    <property type="molecule type" value="Genomic_DNA"/>
</dbReference>
<protein>
    <submittedName>
        <fullName evidence="2">Uncharacterized protein</fullName>
    </submittedName>
</protein>
<accession>A0A2G9SAP9</accession>